<proteinExistence type="predicted"/>
<keyword evidence="1" id="KW-0378">Hydrolase</keyword>
<dbReference type="PANTHER" id="PTHR42776:SF27">
    <property type="entry name" value="DIPEPTIDYL PEPTIDASE FAMILY MEMBER 6"/>
    <property type="match status" value="1"/>
</dbReference>
<dbReference type="InterPro" id="IPR001375">
    <property type="entry name" value="Peptidase_S9_cat"/>
</dbReference>
<dbReference type="STRING" id="1122124.GCA_000423165_00679"/>
<reference evidence="5" key="1">
    <citation type="journal article" date="2018" name="Front. Microbiol.">
        <title>Genome-Based Analysis Reveals the Taxonomy and Diversity of the Family Idiomarinaceae.</title>
        <authorList>
            <person name="Liu Y."/>
            <person name="Lai Q."/>
            <person name="Shao Z."/>
        </authorList>
    </citation>
    <scope>NUCLEOTIDE SEQUENCE [LARGE SCALE GENOMIC DNA]</scope>
    <source>
        <strain evidence="5">c121</strain>
    </source>
</reference>
<dbReference type="AlphaFoldDB" id="A0A432Z933"/>
<evidence type="ECO:0000313" key="4">
    <source>
        <dbReference type="EMBL" id="RUO74435.1"/>
    </source>
</evidence>
<dbReference type="RefSeq" id="WP_026861714.1">
    <property type="nucleotide sequence ID" value="NZ_JAHVIQ010000001.1"/>
</dbReference>
<dbReference type="FunFam" id="3.40.50.1820:FF:000442">
    <property type="entry name" value="Subfamily S9C unassigned peptidase"/>
    <property type="match status" value="1"/>
</dbReference>
<dbReference type="EMBL" id="PIQE01000001">
    <property type="protein sequence ID" value="RUO74435.1"/>
    <property type="molecule type" value="Genomic_DNA"/>
</dbReference>
<evidence type="ECO:0000313" key="5">
    <source>
        <dbReference type="Proteomes" id="UP000287022"/>
    </source>
</evidence>
<dbReference type="GO" id="GO:0006508">
    <property type="term" value="P:proteolysis"/>
    <property type="evidence" value="ECO:0007669"/>
    <property type="project" value="InterPro"/>
</dbReference>
<feature type="signal peptide" evidence="2">
    <location>
        <begin position="1"/>
        <end position="24"/>
    </location>
</feature>
<evidence type="ECO:0000256" key="2">
    <source>
        <dbReference type="SAM" id="SignalP"/>
    </source>
</evidence>
<accession>A0A432Z933</accession>
<gene>
    <name evidence="4" type="ORF">CWI80_03595</name>
</gene>
<dbReference type="Gene3D" id="3.40.50.1820">
    <property type="entry name" value="alpha/beta hydrolase"/>
    <property type="match status" value="1"/>
</dbReference>
<feature type="domain" description="Peptidase S9 prolyl oligopeptidase catalytic" evidence="3">
    <location>
        <begin position="433"/>
        <end position="645"/>
    </location>
</feature>
<comment type="caution">
    <text evidence="4">The sequence shown here is derived from an EMBL/GenBank/DDBJ whole genome shotgun (WGS) entry which is preliminary data.</text>
</comment>
<keyword evidence="5" id="KW-1185">Reference proteome</keyword>
<sequence length="646" mass="73231">MSLKKFLIAALLTSHFLAPSLVSADTPKELPLEIFAQNPSFSSMKISPDGKHIAATYPLGDQIRLAVLEADTFKLVHQYYFGDEDRVARYWWANNERLLMQTAVKVGEYAQPFLDPRVWAADIGGRVKVVFDERSSFSIHDMLREDDKHILIRSNHEKRQFTNLYKLNVYTGRVLKVADNPFKYATVLYNNDNEPVFALETDEDTGERRVWRRAAGKDWELFDTFPPFKGKDYQGSSYPVAISPDDKLVYLLSDQETSTQSLWSYNLETKEQKLVIHNETVDVSPVFARMPGWDKSQLVAVGYDDGVLQREYIDSNSQAAKEYAALNGAFPGQYVSMSSQTEDGKTVILRVSSDRNPGTFYQFNRETFEVKYLSSIYEGIDPSKMASVEAIEFEARDGLKIHGYLTVPNGLEAKNLPMVVYVHGGPHGPRDSWGFDPYAQSIASRGYAVLQINYRGSGGYGKEFEQIGFGKWGQEMQDDVTDGTLWAVEQGIADKDRLCIFGGSYGGYASLMGVVKEPDLYQCAIGYVGVYDLLLMKNTGNVAERLDWGMSYLNEALGDDPEKLKEVSPHYHVDKIKASVFIVHGGRDEQAHYDNALNIRKEFERLNRPLKWMWKNTEGHGFADPENRLDLMREIVSFLDENIGED</sequence>
<keyword evidence="2" id="KW-0732">Signal</keyword>
<organism evidence="4 5">
    <name type="scientific">Pseudidiomarina sediminum</name>
    <dbReference type="NCBI Taxonomy" id="431675"/>
    <lineage>
        <taxon>Bacteria</taxon>
        <taxon>Pseudomonadati</taxon>
        <taxon>Pseudomonadota</taxon>
        <taxon>Gammaproteobacteria</taxon>
        <taxon>Alteromonadales</taxon>
        <taxon>Idiomarinaceae</taxon>
        <taxon>Pseudidiomarina</taxon>
    </lineage>
</organism>
<protein>
    <submittedName>
        <fullName evidence="4">S9 family peptidase</fullName>
    </submittedName>
</protein>
<name>A0A432Z933_9GAMM</name>
<dbReference type="Proteomes" id="UP000287022">
    <property type="component" value="Unassembled WGS sequence"/>
</dbReference>
<dbReference type="InterPro" id="IPR029058">
    <property type="entry name" value="AB_hydrolase_fold"/>
</dbReference>
<evidence type="ECO:0000259" key="3">
    <source>
        <dbReference type="Pfam" id="PF00326"/>
    </source>
</evidence>
<dbReference type="SUPFAM" id="SSF82171">
    <property type="entry name" value="DPP6 N-terminal domain-like"/>
    <property type="match status" value="1"/>
</dbReference>
<dbReference type="GO" id="GO:0004252">
    <property type="term" value="F:serine-type endopeptidase activity"/>
    <property type="evidence" value="ECO:0007669"/>
    <property type="project" value="TreeGrafter"/>
</dbReference>
<feature type="chain" id="PRO_5019107626" evidence="2">
    <location>
        <begin position="25"/>
        <end position="646"/>
    </location>
</feature>
<dbReference type="Pfam" id="PF00326">
    <property type="entry name" value="Peptidase_S9"/>
    <property type="match status" value="1"/>
</dbReference>
<evidence type="ECO:0000256" key="1">
    <source>
        <dbReference type="ARBA" id="ARBA00022801"/>
    </source>
</evidence>
<dbReference type="SUPFAM" id="SSF53474">
    <property type="entry name" value="alpha/beta-Hydrolases"/>
    <property type="match status" value="1"/>
</dbReference>
<dbReference type="PANTHER" id="PTHR42776">
    <property type="entry name" value="SERINE PEPTIDASE S9 FAMILY MEMBER"/>
    <property type="match status" value="1"/>
</dbReference>